<reference evidence="1" key="2">
    <citation type="journal article" date="2015" name="Fish Shellfish Immunol.">
        <title>Early steps in the European eel (Anguilla anguilla)-Vibrio vulnificus interaction in the gills: Role of the RtxA13 toxin.</title>
        <authorList>
            <person name="Callol A."/>
            <person name="Pajuelo D."/>
            <person name="Ebbesson L."/>
            <person name="Teles M."/>
            <person name="MacKenzie S."/>
            <person name="Amaro C."/>
        </authorList>
    </citation>
    <scope>NUCLEOTIDE SEQUENCE</scope>
</reference>
<sequence>MFWACTEQLVPDFILFFNQQRYLSFSTCCYLDSWLAKLPP</sequence>
<organism evidence="1">
    <name type="scientific">Anguilla anguilla</name>
    <name type="common">European freshwater eel</name>
    <name type="synonym">Muraena anguilla</name>
    <dbReference type="NCBI Taxonomy" id="7936"/>
    <lineage>
        <taxon>Eukaryota</taxon>
        <taxon>Metazoa</taxon>
        <taxon>Chordata</taxon>
        <taxon>Craniata</taxon>
        <taxon>Vertebrata</taxon>
        <taxon>Euteleostomi</taxon>
        <taxon>Actinopterygii</taxon>
        <taxon>Neopterygii</taxon>
        <taxon>Teleostei</taxon>
        <taxon>Anguilliformes</taxon>
        <taxon>Anguillidae</taxon>
        <taxon>Anguilla</taxon>
    </lineage>
</organism>
<evidence type="ECO:0000313" key="1">
    <source>
        <dbReference type="EMBL" id="JAH23349.1"/>
    </source>
</evidence>
<reference evidence="1" key="1">
    <citation type="submission" date="2014-11" db="EMBL/GenBank/DDBJ databases">
        <authorList>
            <person name="Amaro Gonzalez C."/>
        </authorList>
    </citation>
    <scope>NUCLEOTIDE SEQUENCE</scope>
</reference>
<accession>A0A0E9R2L8</accession>
<protein>
    <submittedName>
        <fullName evidence="1">Uncharacterized protein</fullName>
    </submittedName>
</protein>
<dbReference type="AlphaFoldDB" id="A0A0E9R2L8"/>
<proteinExistence type="predicted"/>
<name>A0A0E9R2L8_ANGAN</name>
<dbReference type="EMBL" id="GBXM01085228">
    <property type="protein sequence ID" value="JAH23349.1"/>
    <property type="molecule type" value="Transcribed_RNA"/>
</dbReference>